<dbReference type="Proteomes" id="UP000254869">
    <property type="component" value="Unassembled WGS sequence"/>
</dbReference>
<accession>A0A370I816</accession>
<proteinExistence type="predicted"/>
<name>A0A370I816_9NOCA</name>
<organism evidence="1 2">
    <name type="scientific">Nocardia pseudobrasiliensis</name>
    <dbReference type="NCBI Taxonomy" id="45979"/>
    <lineage>
        <taxon>Bacteria</taxon>
        <taxon>Bacillati</taxon>
        <taxon>Actinomycetota</taxon>
        <taxon>Actinomycetes</taxon>
        <taxon>Mycobacteriales</taxon>
        <taxon>Nocardiaceae</taxon>
        <taxon>Nocardia</taxon>
    </lineage>
</organism>
<sequence length="558" mass="62055">MDAHAELFDLAEKYWDTVLEAGPSSATLLGEHKFDDRVEDLSEGAEQRLIGVYQGLLQRVSDIDVEALGDEDRITRSLLINELASTVDHLSWRPVELASDQMDGVHSMTLTMAPQTNAPTVDSAEALVRRFRQFDVKFGQAADRFRAGLAAGRTPARIVIERSLNQLDGYLASDIATDPFVTFPGPADWDGEKQWRATLSEVVRDVVRPALRTYRQVLAEELLPVARPGDKAGLCWLGDDGADIYRRLLRRHTTLEDMGADEIHDTGLAELERLREEYARIGAKLFGITDQAELFARLQGDPDLHYRDGEEIMVDARAALAAANVEMPNWFGRLPKESCDIVPVPEFLAADAPGAYYFPPAADGSRPGTYFVNQYDPQSRPRYQTAAIAYHEAIPGHHLQLTIANELDHLPRFQRQSFANTAFVEGWALYTERLADEMGLYADDVARLGMLAADSFRSCRLVVDTGLHAKGWSRQQAIDYMVANAPIGRTEIESEIDRYIAMPGQAVGYKVGQLEIRKQRAGVTERLGDRFDIKVFHDTVLGAGSVSLPVLRELAATL</sequence>
<dbReference type="PANTHER" id="PTHR33361:SF2">
    <property type="entry name" value="DUF885 DOMAIN-CONTAINING PROTEIN"/>
    <property type="match status" value="1"/>
</dbReference>
<keyword evidence="2" id="KW-1185">Reference proteome</keyword>
<comment type="caution">
    <text evidence="1">The sequence shown here is derived from an EMBL/GenBank/DDBJ whole genome shotgun (WGS) entry which is preliminary data.</text>
</comment>
<dbReference type="STRING" id="1210086.GCA_001613105_01826"/>
<dbReference type="EMBL" id="QQBC01000004">
    <property type="protein sequence ID" value="RDI66877.1"/>
    <property type="molecule type" value="Genomic_DNA"/>
</dbReference>
<dbReference type="AlphaFoldDB" id="A0A370I816"/>
<dbReference type="Pfam" id="PF05960">
    <property type="entry name" value="DUF885"/>
    <property type="match status" value="1"/>
</dbReference>
<evidence type="ECO:0000313" key="1">
    <source>
        <dbReference type="EMBL" id="RDI66877.1"/>
    </source>
</evidence>
<reference evidence="1 2" key="1">
    <citation type="submission" date="2018-07" db="EMBL/GenBank/DDBJ databases">
        <title>Genomic Encyclopedia of Type Strains, Phase IV (KMG-IV): sequencing the most valuable type-strain genomes for metagenomic binning, comparative biology and taxonomic classification.</title>
        <authorList>
            <person name="Goeker M."/>
        </authorList>
    </citation>
    <scope>NUCLEOTIDE SEQUENCE [LARGE SCALE GENOMIC DNA]</scope>
    <source>
        <strain evidence="1 2">DSM 44290</strain>
    </source>
</reference>
<gene>
    <name evidence="1" type="ORF">DFR76_104630</name>
</gene>
<dbReference type="PANTHER" id="PTHR33361">
    <property type="entry name" value="GLR0591 PROTEIN"/>
    <property type="match status" value="1"/>
</dbReference>
<protein>
    <submittedName>
        <fullName evidence="1">Uncharacterized protein (DUF885 family)</fullName>
    </submittedName>
</protein>
<dbReference type="RefSeq" id="WP_067994661.1">
    <property type="nucleotide sequence ID" value="NZ_QQBC01000004.1"/>
</dbReference>
<evidence type="ECO:0000313" key="2">
    <source>
        <dbReference type="Proteomes" id="UP000254869"/>
    </source>
</evidence>
<dbReference type="InterPro" id="IPR010281">
    <property type="entry name" value="DUF885"/>
</dbReference>